<accession>A0ACC0LR31</accession>
<evidence type="ECO:0000313" key="2">
    <source>
        <dbReference type="Proteomes" id="UP001062846"/>
    </source>
</evidence>
<organism evidence="1 2">
    <name type="scientific">Rhododendron molle</name>
    <name type="common">Chinese azalea</name>
    <name type="synonym">Azalea mollis</name>
    <dbReference type="NCBI Taxonomy" id="49168"/>
    <lineage>
        <taxon>Eukaryota</taxon>
        <taxon>Viridiplantae</taxon>
        <taxon>Streptophyta</taxon>
        <taxon>Embryophyta</taxon>
        <taxon>Tracheophyta</taxon>
        <taxon>Spermatophyta</taxon>
        <taxon>Magnoliopsida</taxon>
        <taxon>eudicotyledons</taxon>
        <taxon>Gunneridae</taxon>
        <taxon>Pentapetalae</taxon>
        <taxon>asterids</taxon>
        <taxon>Ericales</taxon>
        <taxon>Ericaceae</taxon>
        <taxon>Ericoideae</taxon>
        <taxon>Rhodoreae</taxon>
        <taxon>Rhododendron</taxon>
    </lineage>
</organism>
<comment type="caution">
    <text evidence="1">The sequence shown here is derived from an EMBL/GenBank/DDBJ whole genome shotgun (WGS) entry which is preliminary data.</text>
</comment>
<dbReference type="Proteomes" id="UP001062846">
    <property type="component" value="Chromosome 11"/>
</dbReference>
<proteinExistence type="predicted"/>
<reference evidence="1" key="1">
    <citation type="submission" date="2022-02" db="EMBL/GenBank/DDBJ databases">
        <title>Plant Genome Project.</title>
        <authorList>
            <person name="Zhang R.-G."/>
        </authorList>
    </citation>
    <scope>NUCLEOTIDE SEQUENCE</scope>
    <source>
        <strain evidence="1">AT1</strain>
    </source>
</reference>
<keyword evidence="2" id="KW-1185">Reference proteome</keyword>
<sequence>MAAPRNSVAEGGGGGGTDEESNNAEDSPTSKKPIGARSEGKFPLTRWELAAALGVFFVFSTGLFYVYLTMPDAEYGKLKMPRTVSDLRALKYVFLAPIGAVNLMFLRIYAVFIVARGTASIYSVMLAAVFLDRAHAFMKLSRFNEALGDAERSLELDPTLTKSHFRRVVNEVDPTRDLGGNNGGYGSRFLHLCRIAIPMAAPWNSVAEGGGGGRDEESNNAEDLTTSKKPIGANH</sequence>
<dbReference type="EMBL" id="CM046398">
    <property type="protein sequence ID" value="KAI8531175.1"/>
    <property type="molecule type" value="Genomic_DNA"/>
</dbReference>
<evidence type="ECO:0000313" key="1">
    <source>
        <dbReference type="EMBL" id="KAI8531175.1"/>
    </source>
</evidence>
<protein>
    <submittedName>
        <fullName evidence="1">Uncharacterized protein</fullName>
    </submittedName>
</protein>
<name>A0ACC0LR31_RHOML</name>
<gene>
    <name evidence="1" type="ORF">RHMOL_Rhmol11G0116800</name>
</gene>